<evidence type="ECO:0000256" key="1">
    <source>
        <dbReference type="SAM" id="SignalP"/>
    </source>
</evidence>
<organism evidence="2 3">
    <name type="scientific">Rhizobium lusitanum</name>
    <dbReference type="NCBI Taxonomy" id="293958"/>
    <lineage>
        <taxon>Bacteria</taxon>
        <taxon>Pseudomonadati</taxon>
        <taxon>Pseudomonadota</taxon>
        <taxon>Alphaproteobacteria</taxon>
        <taxon>Hyphomicrobiales</taxon>
        <taxon>Rhizobiaceae</taxon>
        <taxon>Rhizobium/Agrobacterium group</taxon>
        <taxon>Rhizobium</taxon>
    </lineage>
</organism>
<dbReference type="EMBL" id="JACHBG010000009">
    <property type="protein sequence ID" value="MBB6486694.1"/>
    <property type="molecule type" value="Genomic_DNA"/>
</dbReference>
<sequence>MFKFVALAALCLAASFTMAGSYTLPPKPLSLSVRPDTDPACNIKGNISSSTGKRIYYVPGQKHYDATRVTYSRGERWFCSETDAQAAGWRKSQVQ</sequence>
<dbReference type="Proteomes" id="UP000565576">
    <property type="component" value="Unassembled WGS sequence"/>
</dbReference>
<name>A0A7X0IT68_9HYPH</name>
<evidence type="ECO:0000313" key="3">
    <source>
        <dbReference type="Proteomes" id="UP000565576"/>
    </source>
</evidence>
<dbReference type="RefSeq" id="WP_184706908.1">
    <property type="nucleotide sequence ID" value="NZ_JACHBG010000009.1"/>
</dbReference>
<protein>
    <recommendedName>
        <fullName evidence="4">Succinoglycan biosynthesis protein exoi</fullName>
    </recommendedName>
</protein>
<gene>
    <name evidence="2" type="ORF">GGD46_003993</name>
</gene>
<reference evidence="2 3" key="1">
    <citation type="submission" date="2020-08" db="EMBL/GenBank/DDBJ databases">
        <title>Genomic Encyclopedia of Type Strains, Phase IV (KMG-V): Genome sequencing to study the core and pangenomes of soil and plant-associated prokaryotes.</title>
        <authorList>
            <person name="Whitman W."/>
        </authorList>
    </citation>
    <scope>NUCLEOTIDE SEQUENCE [LARGE SCALE GENOMIC DNA]</scope>
    <source>
        <strain evidence="2 3">SEMIA 4060</strain>
    </source>
</reference>
<keyword evidence="1" id="KW-0732">Signal</keyword>
<feature type="signal peptide" evidence="1">
    <location>
        <begin position="1"/>
        <end position="19"/>
    </location>
</feature>
<proteinExistence type="predicted"/>
<feature type="chain" id="PRO_5030547160" description="Succinoglycan biosynthesis protein exoi" evidence="1">
    <location>
        <begin position="20"/>
        <end position="95"/>
    </location>
</feature>
<accession>A0A7X0IT68</accession>
<dbReference type="AlphaFoldDB" id="A0A7X0IT68"/>
<comment type="caution">
    <text evidence="2">The sequence shown here is derived from an EMBL/GenBank/DDBJ whole genome shotgun (WGS) entry which is preliminary data.</text>
</comment>
<evidence type="ECO:0000313" key="2">
    <source>
        <dbReference type="EMBL" id="MBB6486694.1"/>
    </source>
</evidence>
<evidence type="ECO:0008006" key="4">
    <source>
        <dbReference type="Google" id="ProtNLM"/>
    </source>
</evidence>